<evidence type="ECO:0000256" key="2">
    <source>
        <dbReference type="ARBA" id="ARBA00022741"/>
    </source>
</evidence>
<keyword evidence="6" id="KW-1185">Reference proteome</keyword>
<dbReference type="RefSeq" id="WP_077111478.1">
    <property type="nucleotide sequence ID" value="NZ_JAFBFH010000018.1"/>
</dbReference>
<protein>
    <submittedName>
        <fullName evidence="5">ABC-type multidrug transport system ATPase subunit</fullName>
    </submittedName>
</protein>
<evidence type="ECO:0000313" key="6">
    <source>
        <dbReference type="Proteomes" id="UP000823485"/>
    </source>
</evidence>
<dbReference type="InterPro" id="IPR003593">
    <property type="entry name" value="AAA+_ATPase"/>
</dbReference>
<keyword evidence="2" id="KW-0547">Nucleotide-binding</keyword>
<dbReference type="Proteomes" id="UP000823485">
    <property type="component" value="Unassembled WGS sequence"/>
</dbReference>
<gene>
    <name evidence="5" type="ORF">JOC94_002751</name>
</gene>
<dbReference type="PROSITE" id="PS00211">
    <property type="entry name" value="ABC_TRANSPORTER_1"/>
    <property type="match status" value="1"/>
</dbReference>
<evidence type="ECO:0000313" key="5">
    <source>
        <dbReference type="EMBL" id="MBM7715762.1"/>
    </source>
</evidence>
<dbReference type="Pfam" id="PF00005">
    <property type="entry name" value="ABC_tran"/>
    <property type="match status" value="1"/>
</dbReference>
<dbReference type="EMBL" id="JAFBFH010000018">
    <property type="protein sequence ID" value="MBM7715762.1"/>
    <property type="molecule type" value="Genomic_DNA"/>
</dbReference>
<evidence type="ECO:0000259" key="4">
    <source>
        <dbReference type="PROSITE" id="PS50893"/>
    </source>
</evidence>
<dbReference type="SUPFAM" id="SSF52540">
    <property type="entry name" value="P-loop containing nucleoside triphosphate hydrolases"/>
    <property type="match status" value="1"/>
</dbReference>
<comment type="caution">
    <text evidence="5">The sequence shown here is derived from an EMBL/GenBank/DDBJ whole genome shotgun (WGS) entry which is preliminary data.</text>
</comment>
<keyword evidence="3" id="KW-0067">ATP-binding</keyword>
<dbReference type="CDD" id="cd03230">
    <property type="entry name" value="ABC_DR_subfamily_A"/>
    <property type="match status" value="1"/>
</dbReference>
<dbReference type="SMART" id="SM00382">
    <property type="entry name" value="AAA"/>
    <property type="match status" value="1"/>
</dbReference>
<sequence>MGSDIVVNVTNVVKRYKQTEVVKPLSFSIKKGEAIALCGGNGAGKSTLIKMIAGILPPTDGHIEVNGLKHRQHRYAYAASLGYMPDDYHFQAVATVNEWLLYHAKLRRLNEDHVTSALETVGLIDERKNRIGNLSKGMKQRLLLAQAIMGKPSLLLFDEPTNGLDPRWMSTFVQIISKVKKSGTSVLFSTHQLDVAVETADIIFVMNNGRLMSRFEASQYDDQDLMLELFRHCRPTEFLG</sequence>
<dbReference type="PANTHER" id="PTHR42939:SF1">
    <property type="entry name" value="ABC TRANSPORTER ATP-BINDING PROTEIN ALBC-RELATED"/>
    <property type="match status" value="1"/>
</dbReference>
<dbReference type="InterPro" id="IPR051782">
    <property type="entry name" value="ABC_Transporter_VariousFunc"/>
</dbReference>
<evidence type="ECO:0000256" key="1">
    <source>
        <dbReference type="ARBA" id="ARBA00022448"/>
    </source>
</evidence>
<feature type="domain" description="ABC transporter" evidence="4">
    <location>
        <begin position="7"/>
        <end position="233"/>
    </location>
</feature>
<evidence type="ECO:0000256" key="3">
    <source>
        <dbReference type="ARBA" id="ARBA00022840"/>
    </source>
</evidence>
<reference evidence="5 6" key="1">
    <citation type="submission" date="2021-01" db="EMBL/GenBank/DDBJ databases">
        <title>Genomic Encyclopedia of Type Strains, Phase IV (KMG-IV): sequencing the most valuable type-strain genomes for metagenomic binning, comparative biology and taxonomic classification.</title>
        <authorList>
            <person name="Goeker M."/>
        </authorList>
    </citation>
    <scope>NUCLEOTIDE SEQUENCE [LARGE SCALE GENOMIC DNA]</scope>
    <source>
        <strain evidence="5 6">DSM 105453</strain>
    </source>
</reference>
<dbReference type="InterPro" id="IPR017871">
    <property type="entry name" value="ABC_transporter-like_CS"/>
</dbReference>
<dbReference type="Gene3D" id="3.40.50.300">
    <property type="entry name" value="P-loop containing nucleotide triphosphate hydrolases"/>
    <property type="match status" value="1"/>
</dbReference>
<name>A0ABS2R7Y3_9BACI</name>
<keyword evidence="1" id="KW-0813">Transport</keyword>
<dbReference type="PROSITE" id="PS50893">
    <property type="entry name" value="ABC_TRANSPORTER_2"/>
    <property type="match status" value="1"/>
</dbReference>
<accession>A0ABS2R7Y3</accession>
<dbReference type="InterPro" id="IPR003439">
    <property type="entry name" value="ABC_transporter-like_ATP-bd"/>
</dbReference>
<organism evidence="5 6">
    <name type="scientific">Siminovitchia thermophila</name>
    <dbReference type="NCBI Taxonomy" id="1245522"/>
    <lineage>
        <taxon>Bacteria</taxon>
        <taxon>Bacillati</taxon>
        <taxon>Bacillota</taxon>
        <taxon>Bacilli</taxon>
        <taxon>Bacillales</taxon>
        <taxon>Bacillaceae</taxon>
        <taxon>Siminovitchia</taxon>
    </lineage>
</organism>
<dbReference type="PANTHER" id="PTHR42939">
    <property type="entry name" value="ABC TRANSPORTER ATP-BINDING PROTEIN ALBC-RELATED"/>
    <property type="match status" value="1"/>
</dbReference>
<dbReference type="InterPro" id="IPR027417">
    <property type="entry name" value="P-loop_NTPase"/>
</dbReference>
<proteinExistence type="predicted"/>